<evidence type="ECO:0000313" key="3">
    <source>
        <dbReference type="Proteomes" id="UP000237000"/>
    </source>
</evidence>
<protein>
    <submittedName>
        <fullName evidence="2">Small auxin-up RNA</fullName>
    </submittedName>
</protein>
<accession>A0A2P5D3W8</accession>
<dbReference type="EMBL" id="JXTC01000299">
    <property type="protein sequence ID" value="PON67986.1"/>
    <property type="molecule type" value="Genomic_DNA"/>
</dbReference>
<dbReference type="OrthoDB" id="1840940at2759"/>
<comment type="caution">
    <text evidence="2">The sequence shown here is derived from an EMBL/GenBank/DDBJ whole genome shotgun (WGS) entry which is preliminary data.</text>
</comment>
<dbReference type="PANTHER" id="PTHR31374:SF45">
    <property type="entry name" value="SAUR FAMILY PROTEIN"/>
    <property type="match status" value="1"/>
</dbReference>
<organism evidence="2 3">
    <name type="scientific">Trema orientale</name>
    <name type="common">Charcoal tree</name>
    <name type="synonym">Celtis orientalis</name>
    <dbReference type="NCBI Taxonomy" id="63057"/>
    <lineage>
        <taxon>Eukaryota</taxon>
        <taxon>Viridiplantae</taxon>
        <taxon>Streptophyta</taxon>
        <taxon>Embryophyta</taxon>
        <taxon>Tracheophyta</taxon>
        <taxon>Spermatophyta</taxon>
        <taxon>Magnoliopsida</taxon>
        <taxon>eudicotyledons</taxon>
        <taxon>Gunneridae</taxon>
        <taxon>Pentapetalae</taxon>
        <taxon>rosids</taxon>
        <taxon>fabids</taxon>
        <taxon>Rosales</taxon>
        <taxon>Cannabaceae</taxon>
        <taxon>Trema</taxon>
    </lineage>
</organism>
<keyword evidence="3" id="KW-1185">Reference proteome</keyword>
<proteinExistence type="inferred from homology"/>
<reference evidence="3" key="1">
    <citation type="submission" date="2016-06" db="EMBL/GenBank/DDBJ databases">
        <title>Parallel loss of symbiosis genes in relatives of nitrogen-fixing non-legume Parasponia.</title>
        <authorList>
            <person name="Van Velzen R."/>
            <person name="Holmer R."/>
            <person name="Bu F."/>
            <person name="Rutten L."/>
            <person name="Van Zeijl A."/>
            <person name="Liu W."/>
            <person name="Santuari L."/>
            <person name="Cao Q."/>
            <person name="Sharma T."/>
            <person name="Shen D."/>
            <person name="Roswanjaya Y."/>
            <person name="Wardhani T."/>
            <person name="Kalhor M.S."/>
            <person name="Jansen J."/>
            <person name="Van den Hoogen J."/>
            <person name="Gungor B."/>
            <person name="Hartog M."/>
            <person name="Hontelez J."/>
            <person name="Verver J."/>
            <person name="Yang W.-C."/>
            <person name="Schijlen E."/>
            <person name="Repin R."/>
            <person name="Schilthuizen M."/>
            <person name="Schranz E."/>
            <person name="Heidstra R."/>
            <person name="Miyata K."/>
            <person name="Fedorova E."/>
            <person name="Kohlen W."/>
            <person name="Bisseling T."/>
            <person name="Smit S."/>
            <person name="Geurts R."/>
        </authorList>
    </citation>
    <scope>NUCLEOTIDE SEQUENCE [LARGE SCALE GENOMIC DNA]</scope>
    <source>
        <strain evidence="3">cv. RG33-2</strain>
    </source>
</reference>
<sequence>MRIFIKVKYFLTTCFTTSSVRKQAFRDHSTAKRVFSVPKDVPKGHLAVYVGEEFKRYVINITLLKHPLFQELLDHVEEVFQFANGSRLCIPCSEHVFLSVLQCINVSERARRVSMRRFFRNKQRY</sequence>
<dbReference type="InterPro" id="IPR003676">
    <property type="entry name" value="SAUR_fam"/>
</dbReference>
<dbReference type="AlphaFoldDB" id="A0A2P5D3W8"/>
<evidence type="ECO:0000256" key="1">
    <source>
        <dbReference type="ARBA" id="ARBA00006974"/>
    </source>
</evidence>
<dbReference type="InParanoid" id="A0A2P5D3W8"/>
<dbReference type="STRING" id="63057.A0A2P5D3W8"/>
<comment type="similarity">
    <text evidence="1">Belongs to the ARG7 family.</text>
</comment>
<gene>
    <name evidence="2" type="ORF">TorRG33x02_263060</name>
</gene>
<name>A0A2P5D3W8_TREOI</name>
<evidence type="ECO:0000313" key="2">
    <source>
        <dbReference type="EMBL" id="PON67986.1"/>
    </source>
</evidence>
<dbReference type="Proteomes" id="UP000237000">
    <property type="component" value="Unassembled WGS sequence"/>
</dbReference>
<dbReference type="PANTHER" id="PTHR31374">
    <property type="entry name" value="AUXIN-INDUCED PROTEIN-LIKE-RELATED"/>
    <property type="match status" value="1"/>
</dbReference>
<dbReference type="Pfam" id="PF02519">
    <property type="entry name" value="Auxin_inducible"/>
    <property type="match status" value="1"/>
</dbReference>
<dbReference type="GO" id="GO:0009733">
    <property type="term" value="P:response to auxin"/>
    <property type="evidence" value="ECO:0007669"/>
    <property type="project" value="InterPro"/>
</dbReference>